<accession>A0A1G2MH27</accession>
<protein>
    <recommendedName>
        <fullName evidence="1">bAvd-like domain-containing protein</fullName>
    </recommendedName>
</protein>
<sequence length="119" mass="13742">MAEKILSAYKLWQEMLKLFPKTTRYSLGIKTDVLFIEIFESISTATFTAKTEKSPWVRRAIIKLDTLKGLLRVAWEIKSLDNKKYITLSEQLSEIGRQLGGWHNQIVKQNSPSRNVGEK</sequence>
<proteinExistence type="predicted"/>
<feature type="domain" description="bAvd-like" evidence="1">
    <location>
        <begin position="14"/>
        <end position="105"/>
    </location>
</feature>
<comment type="caution">
    <text evidence="2">The sequence shown here is derived from an EMBL/GenBank/DDBJ whole genome shotgun (WGS) entry which is preliminary data.</text>
</comment>
<dbReference type="AlphaFoldDB" id="A0A1G2MH27"/>
<dbReference type="EMBL" id="MHRJ01000025">
    <property type="protein sequence ID" value="OHA22469.1"/>
    <property type="molecule type" value="Genomic_DNA"/>
</dbReference>
<name>A0A1G2MH27_9BACT</name>
<evidence type="ECO:0000313" key="3">
    <source>
        <dbReference type="Proteomes" id="UP000176493"/>
    </source>
</evidence>
<dbReference type="InterPro" id="IPR055360">
    <property type="entry name" value="bAvd"/>
</dbReference>
<reference evidence="2 3" key="1">
    <citation type="journal article" date="2016" name="Nat. Commun.">
        <title>Thousands of microbial genomes shed light on interconnected biogeochemical processes in an aquifer system.</title>
        <authorList>
            <person name="Anantharaman K."/>
            <person name="Brown C.T."/>
            <person name="Hug L.A."/>
            <person name="Sharon I."/>
            <person name="Castelle C.J."/>
            <person name="Probst A.J."/>
            <person name="Thomas B.C."/>
            <person name="Singh A."/>
            <person name="Wilkins M.J."/>
            <person name="Karaoz U."/>
            <person name="Brodie E.L."/>
            <person name="Williams K.H."/>
            <person name="Hubbard S.S."/>
            <person name="Banfield J.F."/>
        </authorList>
    </citation>
    <scope>NUCLEOTIDE SEQUENCE [LARGE SCALE GENOMIC DNA]</scope>
</reference>
<gene>
    <name evidence="2" type="ORF">A2W52_00575</name>
</gene>
<evidence type="ECO:0000313" key="2">
    <source>
        <dbReference type="EMBL" id="OHA22469.1"/>
    </source>
</evidence>
<dbReference type="InterPro" id="IPR036583">
    <property type="entry name" value="23S_rRNA_IVS_sf"/>
</dbReference>
<evidence type="ECO:0000259" key="1">
    <source>
        <dbReference type="Pfam" id="PF22296"/>
    </source>
</evidence>
<dbReference type="Proteomes" id="UP000176493">
    <property type="component" value="Unassembled WGS sequence"/>
</dbReference>
<dbReference type="Pfam" id="PF22296">
    <property type="entry name" value="bAvd"/>
    <property type="match status" value="1"/>
</dbReference>
<organism evidence="2 3">
    <name type="scientific">Candidatus Taylorbacteria bacterium RIFCSPHIGHO2_02_49_25</name>
    <dbReference type="NCBI Taxonomy" id="1802305"/>
    <lineage>
        <taxon>Bacteria</taxon>
        <taxon>Candidatus Tayloriibacteriota</taxon>
    </lineage>
</organism>
<dbReference type="Gene3D" id="1.20.1440.60">
    <property type="entry name" value="23S rRNA-intervening sequence"/>
    <property type="match status" value="1"/>
</dbReference>
<dbReference type="CDD" id="cd16376">
    <property type="entry name" value="Avd_like"/>
    <property type="match status" value="1"/>
</dbReference>